<dbReference type="AlphaFoldDB" id="A0A1G5XKR7"/>
<protein>
    <recommendedName>
        <fullName evidence="5">Lipoprotein</fullName>
    </recommendedName>
</protein>
<reference evidence="3 4" key="1">
    <citation type="submission" date="2016-10" db="EMBL/GenBank/DDBJ databases">
        <authorList>
            <person name="de Groot N.N."/>
        </authorList>
    </citation>
    <scope>NUCLEOTIDE SEQUENCE [LARGE SCALE GENOMIC DNA]</scope>
    <source>
        <strain evidence="3 4">CGMCC 1.12097</strain>
    </source>
</reference>
<proteinExistence type="predicted"/>
<dbReference type="EMBL" id="FMXM01000006">
    <property type="protein sequence ID" value="SDA71051.1"/>
    <property type="molecule type" value="Genomic_DNA"/>
</dbReference>
<evidence type="ECO:0000313" key="4">
    <source>
        <dbReference type="Proteomes" id="UP000198588"/>
    </source>
</evidence>
<dbReference type="Proteomes" id="UP000198588">
    <property type="component" value="Unassembled WGS sequence"/>
</dbReference>
<dbReference type="PROSITE" id="PS51257">
    <property type="entry name" value="PROKAR_LIPOPROTEIN"/>
    <property type="match status" value="1"/>
</dbReference>
<feature type="region of interest" description="Disordered" evidence="1">
    <location>
        <begin position="50"/>
        <end position="69"/>
    </location>
</feature>
<dbReference type="OrthoDB" id="8085652at2"/>
<gene>
    <name evidence="3" type="ORF">SAMN02927914_02414</name>
</gene>
<accession>A0A1G5XKR7</accession>
<evidence type="ECO:0000256" key="1">
    <source>
        <dbReference type="SAM" id="MobiDB-lite"/>
    </source>
</evidence>
<feature type="signal peptide" evidence="2">
    <location>
        <begin position="1"/>
        <end position="19"/>
    </location>
</feature>
<evidence type="ECO:0000256" key="2">
    <source>
        <dbReference type="SAM" id="SignalP"/>
    </source>
</evidence>
<evidence type="ECO:0008006" key="5">
    <source>
        <dbReference type="Google" id="ProtNLM"/>
    </source>
</evidence>
<name>A0A1G5XKR7_9HYPH</name>
<sequence length="69" mass="7120">MITVSRNVLLAALAVSVLAGCKTTSPRECDKLKPSVTYNGKCCGVGDAPCRESKGGSDRPGNTPDPTPQ</sequence>
<keyword evidence="2" id="KW-0732">Signal</keyword>
<feature type="chain" id="PRO_5011729345" description="Lipoprotein" evidence="2">
    <location>
        <begin position="20"/>
        <end position="69"/>
    </location>
</feature>
<organism evidence="3 4">
    <name type="scientific">Mesorhizobium qingshengii</name>
    <dbReference type="NCBI Taxonomy" id="1165689"/>
    <lineage>
        <taxon>Bacteria</taxon>
        <taxon>Pseudomonadati</taxon>
        <taxon>Pseudomonadota</taxon>
        <taxon>Alphaproteobacteria</taxon>
        <taxon>Hyphomicrobiales</taxon>
        <taxon>Phyllobacteriaceae</taxon>
        <taxon>Mesorhizobium</taxon>
    </lineage>
</organism>
<evidence type="ECO:0000313" key="3">
    <source>
        <dbReference type="EMBL" id="SDA71051.1"/>
    </source>
</evidence>
<dbReference type="RefSeq" id="WP_091577866.1">
    <property type="nucleotide sequence ID" value="NZ_FMXM01000006.1"/>
</dbReference>